<keyword evidence="2" id="KW-1185">Reference proteome</keyword>
<gene>
    <name evidence="1" type="ORF">GGX14DRAFT_443157</name>
</gene>
<reference evidence="1" key="1">
    <citation type="submission" date="2023-03" db="EMBL/GenBank/DDBJ databases">
        <title>Massive genome expansion in bonnet fungi (Mycena s.s.) driven by repeated elements and novel gene families across ecological guilds.</title>
        <authorList>
            <consortium name="Lawrence Berkeley National Laboratory"/>
            <person name="Harder C.B."/>
            <person name="Miyauchi S."/>
            <person name="Viragh M."/>
            <person name="Kuo A."/>
            <person name="Thoen E."/>
            <person name="Andreopoulos B."/>
            <person name="Lu D."/>
            <person name="Skrede I."/>
            <person name="Drula E."/>
            <person name="Henrissat B."/>
            <person name="Morin E."/>
            <person name="Kohler A."/>
            <person name="Barry K."/>
            <person name="LaButti K."/>
            <person name="Morin E."/>
            <person name="Salamov A."/>
            <person name="Lipzen A."/>
            <person name="Mereny Z."/>
            <person name="Hegedus B."/>
            <person name="Baldrian P."/>
            <person name="Stursova M."/>
            <person name="Weitz H."/>
            <person name="Taylor A."/>
            <person name="Grigoriev I.V."/>
            <person name="Nagy L.G."/>
            <person name="Martin F."/>
            <person name="Kauserud H."/>
        </authorList>
    </citation>
    <scope>NUCLEOTIDE SEQUENCE</scope>
    <source>
        <strain evidence="1">9144</strain>
    </source>
</reference>
<sequence length="280" mass="27911">MAADVIIYVPELHFSTRFSSTNHHHALLRLPTRRSWICRGGRRAVQPAGAVVPHPRPKYDRNVVVHTIRHVRSVCIVSSTCFVAQRRRPHRSPVTLALFSSDSNVTYPGGLALAVVQNPQVNQVAVQFPQVEPGCVLSRFCRAIFASTAFHSTHPSAFSVGASAASASSTATAPPSASASGSASRSASDASAASLSASASSARSSIASAASGAISSASAAASSGLSSLASAASGAASAASASVSSSSSTGAGTPVRLLGPGAAPALAAALACVALGALAL</sequence>
<comment type="caution">
    <text evidence="1">The sequence shown here is derived from an EMBL/GenBank/DDBJ whole genome shotgun (WGS) entry which is preliminary data.</text>
</comment>
<dbReference type="Proteomes" id="UP001219525">
    <property type="component" value="Unassembled WGS sequence"/>
</dbReference>
<evidence type="ECO:0000313" key="2">
    <source>
        <dbReference type="Proteomes" id="UP001219525"/>
    </source>
</evidence>
<name>A0AAD6VKJ9_9AGAR</name>
<organism evidence="1 2">
    <name type="scientific">Mycena pura</name>
    <dbReference type="NCBI Taxonomy" id="153505"/>
    <lineage>
        <taxon>Eukaryota</taxon>
        <taxon>Fungi</taxon>
        <taxon>Dikarya</taxon>
        <taxon>Basidiomycota</taxon>
        <taxon>Agaricomycotina</taxon>
        <taxon>Agaricomycetes</taxon>
        <taxon>Agaricomycetidae</taxon>
        <taxon>Agaricales</taxon>
        <taxon>Marasmiineae</taxon>
        <taxon>Mycenaceae</taxon>
        <taxon>Mycena</taxon>
    </lineage>
</organism>
<proteinExistence type="predicted"/>
<accession>A0AAD6VKJ9</accession>
<dbReference type="AlphaFoldDB" id="A0AAD6VKJ9"/>
<evidence type="ECO:0000313" key="1">
    <source>
        <dbReference type="EMBL" id="KAJ7215597.1"/>
    </source>
</evidence>
<dbReference type="EMBL" id="JARJCW010000017">
    <property type="protein sequence ID" value="KAJ7215597.1"/>
    <property type="molecule type" value="Genomic_DNA"/>
</dbReference>
<protein>
    <submittedName>
        <fullName evidence="1">Uncharacterized protein</fullName>
    </submittedName>
</protein>